<gene>
    <name evidence="1" type="ORF">E2C01_029387</name>
</gene>
<reference evidence="1 2" key="1">
    <citation type="submission" date="2019-05" db="EMBL/GenBank/DDBJ databases">
        <title>Another draft genome of Portunus trituberculatus and its Hox gene families provides insights of decapod evolution.</title>
        <authorList>
            <person name="Jeong J.-H."/>
            <person name="Song I."/>
            <person name="Kim S."/>
            <person name="Choi T."/>
            <person name="Kim D."/>
            <person name="Ryu S."/>
            <person name="Kim W."/>
        </authorList>
    </citation>
    <scope>NUCLEOTIDE SEQUENCE [LARGE SCALE GENOMIC DNA]</scope>
    <source>
        <tissue evidence="1">Muscle</tissue>
    </source>
</reference>
<name>A0A5B7ERR2_PORTR</name>
<dbReference type="EMBL" id="VSRR010003389">
    <property type="protein sequence ID" value="MPC35947.1"/>
    <property type="molecule type" value="Genomic_DNA"/>
</dbReference>
<organism evidence="1 2">
    <name type="scientific">Portunus trituberculatus</name>
    <name type="common">Swimming crab</name>
    <name type="synonym">Neptunus trituberculatus</name>
    <dbReference type="NCBI Taxonomy" id="210409"/>
    <lineage>
        <taxon>Eukaryota</taxon>
        <taxon>Metazoa</taxon>
        <taxon>Ecdysozoa</taxon>
        <taxon>Arthropoda</taxon>
        <taxon>Crustacea</taxon>
        <taxon>Multicrustacea</taxon>
        <taxon>Malacostraca</taxon>
        <taxon>Eumalacostraca</taxon>
        <taxon>Eucarida</taxon>
        <taxon>Decapoda</taxon>
        <taxon>Pleocyemata</taxon>
        <taxon>Brachyura</taxon>
        <taxon>Eubrachyura</taxon>
        <taxon>Portunoidea</taxon>
        <taxon>Portunidae</taxon>
        <taxon>Portuninae</taxon>
        <taxon>Portunus</taxon>
    </lineage>
</organism>
<proteinExistence type="predicted"/>
<dbReference type="AlphaFoldDB" id="A0A5B7ERR2"/>
<keyword evidence="2" id="KW-1185">Reference proteome</keyword>
<evidence type="ECO:0000313" key="2">
    <source>
        <dbReference type="Proteomes" id="UP000324222"/>
    </source>
</evidence>
<dbReference type="Proteomes" id="UP000324222">
    <property type="component" value="Unassembled WGS sequence"/>
</dbReference>
<comment type="caution">
    <text evidence="1">The sequence shown here is derived from an EMBL/GenBank/DDBJ whole genome shotgun (WGS) entry which is preliminary data.</text>
</comment>
<evidence type="ECO:0000313" key="1">
    <source>
        <dbReference type="EMBL" id="MPC35947.1"/>
    </source>
</evidence>
<accession>A0A5B7ERR2</accession>
<sequence length="120" mass="14155">MSRGPGQPPHENLRVFFCFPISKQEHKRLAPRTRKVTYWDYNGIECWLPWTGYLVPIQTNRFNKRPHMMRMFVHDRAETPLLKHPTLDTQPFSTGWPLLGDPSSGWLRWSTGSLRTNHLV</sequence>
<protein>
    <submittedName>
        <fullName evidence="1">Uncharacterized protein</fullName>
    </submittedName>
</protein>